<dbReference type="Pfam" id="PF06722">
    <property type="entry name" value="EryCIII-like_C"/>
    <property type="match status" value="1"/>
</dbReference>
<name>A0A0M2ZG54_9MYCO</name>
<comment type="caution">
    <text evidence="3">The sequence shown here is derived from an EMBL/GenBank/DDBJ whole genome shotgun (WGS) entry which is preliminary data.</text>
</comment>
<dbReference type="GO" id="GO:0016758">
    <property type="term" value="F:hexosyltransferase activity"/>
    <property type="evidence" value="ECO:0007669"/>
    <property type="project" value="InterPro"/>
</dbReference>
<dbReference type="InterPro" id="IPR050426">
    <property type="entry name" value="Glycosyltransferase_28"/>
</dbReference>
<dbReference type="OrthoDB" id="3253247at2"/>
<reference evidence="3 4" key="1">
    <citation type="submission" date="2017-02" db="EMBL/GenBank/DDBJ databases">
        <title>The new phylogeny of genus Mycobacterium.</title>
        <authorList>
            <person name="Tortoli E."/>
            <person name="Trovato A."/>
            <person name="Cirillo D.M."/>
        </authorList>
    </citation>
    <scope>NUCLEOTIDE SEQUENCE [LARGE SCALE GENOMIC DNA]</scope>
    <source>
        <strain evidence="3 4">FI-09383</strain>
    </source>
</reference>
<evidence type="ECO:0000259" key="1">
    <source>
        <dbReference type="Pfam" id="PF03033"/>
    </source>
</evidence>
<dbReference type="Gene3D" id="3.40.50.2000">
    <property type="entry name" value="Glycogen Phosphorylase B"/>
    <property type="match status" value="2"/>
</dbReference>
<feature type="domain" description="Erythromycin biosynthesis protein CIII-like C-terminal" evidence="2">
    <location>
        <begin position="292"/>
        <end position="395"/>
    </location>
</feature>
<dbReference type="EMBL" id="MVHP01000001">
    <property type="protein sequence ID" value="ORA69258.1"/>
    <property type="molecule type" value="Genomic_DNA"/>
</dbReference>
<gene>
    <name evidence="3" type="ORF">BST23_00960</name>
</gene>
<dbReference type="InterPro" id="IPR004276">
    <property type="entry name" value="GlycoTrans_28_N"/>
</dbReference>
<accession>A0A1A0R1A6</accession>
<evidence type="ECO:0000313" key="4">
    <source>
        <dbReference type="Proteomes" id="UP000192772"/>
    </source>
</evidence>
<proteinExistence type="predicted"/>
<dbReference type="RefSeq" id="WP_046753880.1">
    <property type="nucleotide sequence ID" value="NZ_JBCGVB010000003.1"/>
</dbReference>
<dbReference type="STRING" id="81858.BST23_00960"/>
<dbReference type="AlphaFoldDB" id="A0A0M2ZG54"/>
<dbReference type="PANTHER" id="PTHR48050">
    <property type="entry name" value="STEROL 3-BETA-GLUCOSYLTRANSFERASE"/>
    <property type="match status" value="1"/>
</dbReference>
<dbReference type="GO" id="GO:0033072">
    <property type="term" value="P:vancomycin biosynthetic process"/>
    <property type="evidence" value="ECO:0007669"/>
    <property type="project" value="UniProtKB-ARBA"/>
</dbReference>
<dbReference type="CDD" id="cd03784">
    <property type="entry name" value="GT1_Gtf-like"/>
    <property type="match status" value="1"/>
</dbReference>
<dbReference type="SUPFAM" id="SSF53756">
    <property type="entry name" value="UDP-Glycosyltransferase/glycogen phosphorylase"/>
    <property type="match status" value="1"/>
</dbReference>
<dbReference type="PANTHER" id="PTHR48050:SF13">
    <property type="entry name" value="STEROL 3-BETA-GLUCOSYLTRANSFERASE UGT80A2"/>
    <property type="match status" value="1"/>
</dbReference>
<organism evidence="3 4">
    <name type="scientific">Mycolicibacterium elephantis</name>
    <dbReference type="NCBI Taxonomy" id="81858"/>
    <lineage>
        <taxon>Bacteria</taxon>
        <taxon>Bacillati</taxon>
        <taxon>Actinomycetota</taxon>
        <taxon>Actinomycetes</taxon>
        <taxon>Mycobacteriales</taxon>
        <taxon>Mycobacteriaceae</taxon>
        <taxon>Mycolicibacterium</taxon>
    </lineage>
</organism>
<accession>A0A0M2ZG54</accession>
<dbReference type="Pfam" id="PF03033">
    <property type="entry name" value="Glyco_transf_28"/>
    <property type="match status" value="1"/>
</dbReference>
<dbReference type="InterPro" id="IPR010610">
    <property type="entry name" value="EryCIII-like_C"/>
</dbReference>
<evidence type="ECO:0000313" key="3">
    <source>
        <dbReference type="EMBL" id="ORA69258.1"/>
    </source>
</evidence>
<dbReference type="FunFam" id="3.40.50.2000:FF:000009">
    <property type="entry name" value="Sterol 3-beta-glucosyltransferase UGT80A2"/>
    <property type="match status" value="1"/>
</dbReference>
<dbReference type="GO" id="GO:0008194">
    <property type="term" value="F:UDP-glycosyltransferase activity"/>
    <property type="evidence" value="ECO:0007669"/>
    <property type="project" value="InterPro"/>
</dbReference>
<sequence>MKFVVAVHGTRGDIEPCAAVSLELLRRGHDVRLAVPPNLVPFVARTGLPPAVSYGVDSQQQLDADIFRKYWKIQNPLTALRELREYITQGWAEMSATLTPLAEDADLILTGTTYQEVAANVAEYHGIPLAAFHYFPARANSQALPLPLPPQLVRPVWAVAEWAHWRALKEADDAQRRELGLPKATVRAARRIEEGGALEIQAYDEVFFPRLSDEWGGRRPLIGSLTVELGADADDEVTSWIAAGTPPIYFGFGSMPVQSPDDAVAMIADVCAELGERALIAKGVWDLSEATVDAQGDHVKLVNAVNHAAVFPLCRAVVHHGGSGTTAAGVRAGVPTLILWVGADQPVWAAQIKRLEVGTGLRFSRTTRDSLLGALRTVLEPKYLARARDVATQMTKPAASVSAAADLLEDAVRTRGGKGSARHR</sequence>
<dbReference type="Proteomes" id="UP000192772">
    <property type="component" value="Unassembled WGS sequence"/>
</dbReference>
<evidence type="ECO:0000259" key="2">
    <source>
        <dbReference type="Pfam" id="PF06722"/>
    </source>
</evidence>
<dbReference type="InterPro" id="IPR002213">
    <property type="entry name" value="UDP_glucos_trans"/>
</dbReference>
<dbReference type="GO" id="GO:0005975">
    <property type="term" value="P:carbohydrate metabolic process"/>
    <property type="evidence" value="ECO:0007669"/>
    <property type="project" value="InterPro"/>
</dbReference>
<feature type="domain" description="Glycosyltransferase family 28 N-terminal" evidence="1">
    <location>
        <begin position="3"/>
        <end position="84"/>
    </location>
</feature>
<protein>
    <submittedName>
        <fullName evidence="3">Uncharacterized protein</fullName>
    </submittedName>
</protein>